<dbReference type="RefSeq" id="WP_023789106.1">
    <property type="nucleotide sequence ID" value="NC_022998.1"/>
</dbReference>
<dbReference type="InterPro" id="IPR012340">
    <property type="entry name" value="NA-bd_OB-fold"/>
</dbReference>
<dbReference type="EMBL" id="CP006682">
    <property type="protein sequence ID" value="AHB36172.1"/>
    <property type="molecule type" value="Genomic_DNA"/>
</dbReference>
<dbReference type="InterPro" id="IPR000424">
    <property type="entry name" value="Primosome_PriB/ssb"/>
</dbReference>
<dbReference type="Proteomes" id="UP000018550">
    <property type="component" value="Chromosome"/>
</dbReference>
<sequence length="101" mass="11476">MNNVNIIGQIEGTPQLVFNSKNGEKKLFKFILRVPRNYKNKDGIITDDFINVKVWSNVLGDEYEYYDQSFVGIEGRIISFGSTDSVTYGNEIVANKIIHIA</sequence>
<dbReference type="OrthoDB" id="398911at2"/>
<evidence type="ECO:0000313" key="3">
    <source>
        <dbReference type="EMBL" id="AHB36172.1"/>
    </source>
</evidence>
<gene>
    <name evidence="3" type="ORF">SAPIS_v1c03260</name>
</gene>
<dbReference type="GO" id="GO:0003697">
    <property type="term" value="F:single-stranded DNA binding"/>
    <property type="evidence" value="ECO:0007669"/>
    <property type="project" value="InterPro"/>
</dbReference>
<dbReference type="STRING" id="1276258.SAPIS_v1c03260"/>
<proteinExistence type="predicted"/>
<accession>V5RHL7</accession>
<dbReference type="AlphaFoldDB" id="V5RHL7"/>
<dbReference type="KEGG" id="sapi:SAPIS_v1c03260"/>
<name>V5RHL7_SPIAP</name>
<reference evidence="3 4" key="1">
    <citation type="journal article" date="2014" name="Genome Announc.">
        <title>Complete Genome Sequence of Spiroplasma apis B31T (ATCC 33834), a Bacterium Associated with May Disease of Honeybees (Apis mellifera).</title>
        <authorList>
            <person name="Ku C."/>
            <person name="Lo W.S."/>
            <person name="Chen L.L."/>
            <person name="Kuo C.H."/>
        </authorList>
    </citation>
    <scope>NUCLEOTIDE SEQUENCE [LARGE SCALE GENOMIC DNA]</scope>
    <source>
        <strain evidence="3">B31</strain>
    </source>
</reference>
<evidence type="ECO:0000256" key="1">
    <source>
        <dbReference type="ARBA" id="ARBA00023125"/>
    </source>
</evidence>
<evidence type="ECO:0000313" key="4">
    <source>
        <dbReference type="Proteomes" id="UP000018550"/>
    </source>
</evidence>
<dbReference type="HOGENOM" id="CLU_179970_0_0_14"/>
<keyword evidence="4" id="KW-1185">Reference proteome</keyword>
<dbReference type="PROSITE" id="PS50935">
    <property type="entry name" value="SSB"/>
    <property type="match status" value="1"/>
</dbReference>
<dbReference type="eggNOG" id="COG0629">
    <property type="taxonomic scope" value="Bacteria"/>
</dbReference>
<organism evidence="3 4">
    <name type="scientific">Spiroplasma apis B31</name>
    <dbReference type="NCBI Taxonomy" id="1276258"/>
    <lineage>
        <taxon>Bacteria</taxon>
        <taxon>Bacillati</taxon>
        <taxon>Mycoplasmatota</taxon>
        <taxon>Mollicutes</taxon>
        <taxon>Entomoplasmatales</taxon>
        <taxon>Spiroplasmataceae</taxon>
        <taxon>Spiroplasma</taxon>
    </lineage>
</organism>
<dbReference type="Gene3D" id="2.40.50.140">
    <property type="entry name" value="Nucleic acid-binding proteins"/>
    <property type="match status" value="1"/>
</dbReference>
<keyword evidence="1 2" id="KW-0238">DNA-binding</keyword>
<dbReference type="SUPFAM" id="SSF50249">
    <property type="entry name" value="Nucleic acid-binding proteins"/>
    <property type="match status" value="1"/>
</dbReference>
<evidence type="ECO:0000256" key="2">
    <source>
        <dbReference type="PROSITE-ProRule" id="PRU00252"/>
    </source>
</evidence>
<dbReference type="PATRIC" id="fig|1276258.3.peg.322"/>
<protein>
    <submittedName>
        <fullName evidence="3">Single-stranded DNA-binding protein</fullName>
    </submittedName>
</protein>